<evidence type="ECO:0000259" key="10">
    <source>
        <dbReference type="Pfam" id="PF23387"/>
    </source>
</evidence>
<dbReference type="Proteomes" id="UP000030665">
    <property type="component" value="Unassembled WGS sequence"/>
</dbReference>
<evidence type="ECO:0000256" key="6">
    <source>
        <dbReference type="ARBA" id="ARBA00023069"/>
    </source>
</evidence>
<name>A0A077ZAF7_TRITR</name>
<dbReference type="PANTHER" id="PTHR12764">
    <property type="entry name" value="WD REPEAT DOMAIN-RELATED"/>
    <property type="match status" value="1"/>
</dbReference>
<evidence type="ECO:0000256" key="5">
    <source>
        <dbReference type="ARBA" id="ARBA00022794"/>
    </source>
</evidence>
<keyword evidence="8" id="KW-0966">Cell projection</keyword>
<feature type="domain" description="IFT121 second beta-propeller" evidence="11">
    <location>
        <begin position="369"/>
        <end position="427"/>
    </location>
</feature>
<comment type="subcellular location">
    <subcellularLocation>
        <location evidence="1">Cytoplasm</location>
        <location evidence="1">Cytoskeleton</location>
        <location evidence="1">Cilium basal body</location>
    </subcellularLocation>
</comment>
<evidence type="ECO:0000256" key="8">
    <source>
        <dbReference type="ARBA" id="ARBA00023273"/>
    </source>
</evidence>
<evidence type="ECO:0000256" key="3">
    <source>
        <dbReference type="ARBA" id="ARBA00022574"/>
    </source>
</evidence>
<keyword evidence="6" id="KW-0969">Cilium</keyword>
<evidence type="ECO:0000256" key="4">
    <source>
        <dbReference type="ARBA" id="ARBA00022737"/>
    </source>
</evidence>
<dbReference type="Gene3D" id="1.25.40.470">
    <property type="match status" value="1"/>
</dbReference>
<dbReference type="Pfam" id="PF25768">
    <property type="entry name" value="TPR_IFT121"/>
    <property type="match status" value="1"/>
</dbReference>
<dbReference type="OrthoDB" id="10260567at2759"/>
<dbReference type="Gene3D" id="2.130.10.10">
    <property type="entry name" value="YVTN repeat-like/Quinoprotein amine dehydrogenase"/>
    <property type="match status" value="1"/>
</dbReference>
<dbReference type="Pfam" id="PF24797">
    <property type="entry name" value="Beta-prop_WDR35_TULP_N"/>
    <property type="match status" value="1"/>
</dbReference>
<reference evidence="14" key="2">
    <citation type="submission" date="2014-03" db="EMBL/GenBank/DDBJ databases">
        <title>The whipworm genome and dual-species transcriptomics of an intimate host-pathogen interaction.</title>
        <authorList>
            <person name="Foth B.J."/>
            <person name="Tsai I.J."/>
            <person name="Reid A.J."/>
            <person name="Bancroft A.J."/>
            <person name="Nichol S."/>
            <person name="Tracey A."/>
            <person name="Holroyd N."/>
            <person name="Cotton J.A."/>
            <person name="Stanley E.J."/>
            <person name="Zarowiecki M."/>
            <person name="Liu J.Z."/>
            <person name="Huckvale T."/>
            <person name="Cooper P.J."/>
            <person name="Grencis R.K."/>
            <person name="Berriman M."/>
        </authorList>
    </citation>
    <scope>NUCLEOTIDE SEQUENCE [LARGE SCALE GENOMIC DNA]</scope>
</reference>
<keyword evidence="15" id="KW-1185">Reference proteome</keyword>
<evidence type="ECO:0000256" key="1">
    <source>
        <dbReference type="ARBA" id="ARBA00004120"/>
    </source>
</evidence>
<proteinExistence type="predicted"/>
<dbReference type="InterPro" id="IPR056159">
    <property type="entry name" value="Beta-prop_IFT121_TULP_N"/>
</dbReference>
<evidence type="ECO:0000313" key="14">
    <source>
        <dbReference type="EMBL" id="CDW56789.1"/>
    </source>
</evidence>
<evidence type="ECO:0000256" key="2">
    <source>
        <dbReference type="ARBA" id="ARBA00022490"/>
    </source>
</evidence>
<dbReference type="Pfam" id="PF23387">
    <property type="entry name" value="TPR_IFT80_172"/>
    <property type="match status" value="1"/>
</dbReference>
<feature type="domain" description="IFT121-like TPR repeats" evidence="13">
    <location>
        <begin position="788"/>
        <end position="885"/>
    </location>
</feature>
<feature type="domain" description="IFT121/TULP4 N-terminal" evidence="12">
    <location>
        <begin position="23"/>
        <end position="363"/>
    </location>
</feature>
<evidence type="ECO:0000256" key="7">
    <source>
        <dbReference type="ARBA" id="ARBA00023212"/>
    </source>
</evidence>
<dbReference type="InterPro" id="IPR056158">
    <property type="entry name" value="Beta-prop_IFT121_2nd"/>
</dbReference>
<dbReference type="InterPro" id="IPR036322">
    <property type="entry name" value="WD40_repeat_dom_sf"/>
</dbReference>
<dbReference type="SMART" id="SM00320">
    <property type="entry name" value="WD40"/>
    <property type="match status" value="5"/>
</dbReference>
<dbReference type="GO" id="GO:0097730">
    <property type="term" value="C:non-motile cilium"/>
    <property type="evidence" value="ECO:0007669"/>
    <property type="project" value="TreeGrafter"/>
</dbReference>
<accession>A0A077ZAF7</accession>
<evidence type="ECO:0000259" key="11">
    <source>
        <dbReference type="Pfam" id="PF23390"/>
    </source>
</evidence>
<keyword evidence="5" id="KW-0970">Cilium biogenesis/degradation</keyword>
<evidence type="ECO:0000259" key="12">
    <source>
        <dbReference type="Pfam" id="PF24797"/>
    </source>
</evidence>
<keyword evidence="4" id="KW-0677">Repeat</keyword>
<dbReference type="PANTHER" id="PTHR12764:SF5">
    <property type="entry name" value="LD29485P"/>
    <property type="match status" value="1"/>
</dbReference>
<dbReference type="Pfam" id="PF25170">
    <property type="entry name" value="TPR_WDR35"/>
    <property type="match status" value="1"/>
</dbReference>
<sequence length="962" mass="108476">MRLYYGSEGDVFASVRQQGFQYEISIPNNTQLMCISWNQADNYIACGGDQGLLKVVKLNSHLKSHSKATSASSDVSIDINLEGHSGQHNAVGELRRITLNAVSGSVLVAVWNTKFQKLTTVDSRGYIIVWVPHNGTWYEEMINNRNKSTVNSMKWSSDGSKICIAYNDGMVIVGSVDGNKLWVSELHQNIVAVEWSPYDKLILLGTTSGEIYVYDSSGNFQSKIKVPVALNQLENQQLVCIDWGNSTHDFEGPSYPRCLAIVYQQGYLQLLFNEKDKHPLTANLPIQVIVAKWNPDGTVLAVLAEKAELPSGERSMIYFINGYGEPIHMLKIPAMQARGCSWEKSGLCLAIAADSSIILANIKAEYKTDQDSLAVSEKNKLIIFKGTEAQEPVFINARICELGTVSLRAIHLDDLIQDEEPVKNNYFADIPTKTLSDAIDLVKSNDIKSLQRYVEENQDPALRRRIAEEALRRMDVELAELLFVQLTDYNGIQFLRTLISLTDPLLKKAEIYAYLGEIDQAEKQLIESGRIDLAIALHRKCRNWKKVLQLMKDNLGITSDVRLDQVYIELGDHCAELRQWEQAANFYKQAKCSEKLITSYQMLEEYQPMLDLVDSLTDVDQMEEIVTTLTNAGLSSEAQEIIKKCRENKVFTEEQAARWKQMGLFVESSQTTVKDSQNFVQDEILPASTQDLTQILDVIQLHRKNKRLDHAAKMLFQMAKRDDVQNAGPLLLKYIHVLGALLVEMHKDRQYKDSSSSESVTRLTSTRPKTLNDLLLDQSDHANFYATDNPWRGAQAYHYYILSQRILYQGDAATAMKIALLLRDYEDKINAEEIYSLLALTSCNCGYFSICSKAFVKLEIMYNNRYDAEDNPYETLAYSVFTQNGIKDPADSGYLCPGCKGTIASYLTRCPNCDRSFPVCLVTGKTITDQQSMWTCKTCRHNADSTAMLGQNVCPLCHAMIE</sequence>
<dbReference type="Pfam" id="PF23390">
    <property type="entry name" value="Beta-prop_WDR35_2nd"/>
    <property type="match status" value="1"/>
</dbReference>
<dbReference type="STRING" id="36087.A0A077ZAF7"/>
<dbReference type="GO" id="GO:0035721">
    <property type="term" value="P:intraciliary retrograde transport"/>
    <property type="evidence" value="ECO:0007669"/>
    <property type="project" value="TreeGrafter"/>
</dbReference>
<reference evidence="14" key="1">
    <citation type="submission" date="2014-01" db="EMBL/GenBank/DDBJ databases">
        <authorList>
            <person name="Aslett M."/>
        </authorList>
    </citation>
    <scope>NUCLEOTIDE SEQUENCE</scope>
</reference>
<dbReference type="AlphaFoldDB" id="A0A077ZAF7"/>
<evidence type="ECO:0000259" key="9">
    <source>
        <dbReference type="Pfam" id="PF23145"/>
    </source>
</evidence>
<keyword evidence="2" id="KW-0963">Cytoplasm</keyword>
<feature type="domain" description="IFT121-like zinc finger" evidence="9">
    <location>
        <begin position="918"/>
        <end position="961"/>
    </location>
</feature>
<evidence type="ECO:0000259" key="13">
    <source>
        <dbReference type="Pfam" id="PF25768"/>
    </source>
</evidence>
<dbReference type="EMBL" id="HG806078">
    <property type="protein sequence ID" value="CDW56789.1"/>
    <property type="molecule type" value="Genomic_DNA"/>
</dbReference>
<dbReference type="InterPro" id="IPR057361">
    <property type="entry name" value="TPR_WDR35"/>
</dbReference>
<dbReference type="InterPro" id="IPR001680">
    <property type="entry name" value="WD40_rpt"/>
</dbReference>
<protein>
    <submittedName>
        <fullName evidence="14">WD repeat containing protein 35</fullName>
    </submittedName>
</protein>
<dbReference type="GO" id="GO:0030991">
    <property type="term" value="C:intraciliary transport particle A"/>
    <property type="evidence" value="ECO:0007669"/>
    <property type="project" value="TreeGrafter"/>
</dbReference>
<dbReference type="InterPro" id="IPR015943">
    <property type="entry name" value="WD40/YVTN_repeat-like_dom_sf"/>
</dbReference>
<evidence type="ECO:0000313" key="15">
    <source>
        <dbReference type="Proteomes" id="UP000030665"/>
    </source>
</evidence>
<dbReference type="Pfam" id="PF23145">
    <property type="entry name" value="Zf_2nd_IFT121"/>
    <property type="match status" value="1"/>
</dbReference>
<dbReference type="InterPro" id="IPR039857">
    <property type="entry name" value="Ift122/121"/>
</dbReference>
<organism evidence="14 15">
    <name type="scientific">Trichuris trichiura</name>
    <name type="common">Whipworm</name>
    <name type="synonym">Trichocephalus trichiurus</name>
    <dbReference type="NCBI Taxonomy" id="36087"/>
    <lineage>
        <taxon>Eukaryota</taxon>
        <taxon>Metazoa</taxon>
        <taxon>Ecdysozoa</taxon>
        <taxon>Nematoda</taxon>
        <taxon>Enoplea</taxon>
        <taxon>Dorylaimia</taxon>
        <taxon>Trichinellida</taxon>
        <taxon>Trichuridae</taxon>
        <taxon>Trichuris</taxon>
    </lineage>
</organism>
<feature type="domain" description="IFT80/172/WDR35 TPR" evidence="10">
    <location>
        <begin position="467"/>
        <end position="589"/>
    </location>
</feature>
<dbReference type="InterPro" id="IPR056170">
    <property type="entry name" value="Znf_IFT121-like"/>
</dbReference>
<dbReference type="GO" id="GO:1905515">
    <property type="term" value="P:non-motile cilium assembly"/>
    <property type="evidence" value="ECO:0007669"/>
    <property type="project" value="TreeGrafter"/>
</dbReference>
<keyword evidence="7" id="KW-0206">Cytoskeleton</keyword>
<dbReference type="InterPro" id="IPR056157">
    <property type="entry name" value="TPR_IFT80_172_dom"/>
</dbReference>
<dbReference type="SUPFAM" id="SSF50978">
    <property type="entry name" value="WD40 repeat-like"/>
    <property type="match status" value="1"/>
</dbReference>
<keyword evidence="3" id="KW-0853">WD repeat</keyword>
<gene>
    <name evidence="14" type="ORF">TTRE_0000507101</name>
</gene>
<dbReference type="InterPro" id="IPR057979">
    <property type="entry name" value="TPR_IFT121"/>
</dbReference>
<dbReference type="GO" id="GO:0061512">
    <property type="term" value="P:protein localization to cilium"/>
    <property type="evidence" value="ECO:0007669"/>
    <property type="project" value="TreeGrafter"/>
</dbReference>